<organism evidence="1">
    <name type="scientific">Myoviridae sp. ct2Pw37</name>
    <dbReference type="NCBI Taxonomy" id="2825021"/>
    <lineage>
        <taxon>Viruses</taxon>
        <taxon>Duplodnaviria</taxon>
        <taxon>Heunggongvirae</taxon>
        <taxon>Uroviricota</taxon>
        <taxon>Caudoviricetes</taxon>
    </lineage>
</organism>
<dbReference type="EMBL" id="BK015374">
    <property type="protein sequence ID" value="DAE03826.1"/>
    <property type="molecule type" value="Genomic_DNA"/>
</dbReference>
<reference evidence="1" key="1">
    <citation type="journal article" date="2021" name="Proc. Natl. Acad. Sci. U.S.A.">
        <title>A Catalog of Tens of Thousands of Viruses from Human Metagenomes Reveals Hidden Associations with Chronic Diseases.</title>
        <authorList>
            <person name="Tisza M.J."/>
            <person name="Buck C.B."/>
        </authorList>
    </citation>
    <scope>NUCLEOTIDE SEQUENCE</scope>
    <source>
        <strain evidence="1">Ct2Pw37</strain>
    </source>
</reference>
<name>A0A8S5PA18_9CAUD</name>
<sequence length="29" mass="3611">MRVIFCRTIFLDFVEKCKYNLTRLRNAFL</sequence>
<proteinExistence type="predicted"/>
<accession>A0A8S5PA18</accession>
<evidence type="ECO:0000313" key="1">
    <source>
        <dbReference type="EMBL" id="DAE03826.1"/>
    </source>
</evidence>
<protein>
    <submittedName>
        <fullName evidence="1">Uncharacterized protein</fullName>
    </submittedName>
</protein>